<dbReference type="EMBL" id="JAFLWW010000011">
    <property type="protein sequence ID" value="MBT1159429.1"/>
    <property type="molecule type" value="Genomic_DNA"/>
</dbReference>
<proteinExistence type="predicted"/>
<accession>A0A9X1AG87</accession>
<comment type="caution">
    <text evidence="1">The sequence shown here is derived from an EMBL/GenBank/DDBJ whole genome shotgun (WGS) entry which is preliminary data.</text>
</comment>
<organism evidence="1 2">
    <name type="scientific">Aminobacter anthyllidis</name>
    <dbReference type="NCBI Taxonomy" id="1035067"/>
    <lineage>
        <taxon>Bacteria</taxon>
        <taxon>Pseudomonadati</taxon>
        <taxon>Pseudomonadota</taxon>
        <taxon>Alphaproteobacteria</taxon>
        <taxon>Hyphomicrobiales</taxon>
        <taxon>Phyllobacteriaceae</taxon>
        <taxon>Aminobacter</taxon>
    </lineage>
</organism>
<dbReference type="RefSeq" id="WP_214393271.1">
    <property type="nucleotide sequence ID" value="NZ_JAFLWW010000011.1"/>
</dbReference>
<evidence type="ECO:0000313" key="1">
    <source>
        <dbReference type="EMBL" id="MBT1159429.1"/>
    </source>
</evidence>
<gene>
    <name evidence="1" type="ORF">J1C56_28060</name>
</gene>
<dbReference type="AlphaFoldDB" id="A0A9X1AG87"/>
<keyword evidence="2" id="KW-1185">Reference proteome</keyword>
<sequence>MLIHGKPVDLDGPATLYEDRFNHGTFFTHLTQAIRHAAATRKLQSASIVTQSGEQFGWAEISLLLDHLPTNPTPDGDDHGN</sequence>
<reference evidence="1" key="2">
    <citation type="submission" date="2021-03" db="EMBL/GenBank/DDBJ databases">
        <authorList>
            <person name="Artuso I."/>
            <person name="Turrini P."/>
            <person name="Pirolo M."/>
            <person name="Lugli G.A."/>
            <person name="Ventura M."/>
            <person name="Visca P."/>
        </authorList>
    </citation>
    <scope>NUCLEOTIDE SEQUENCE</scope>
    <source>
        <strain evidence="1">LMG 26462</strain>
    </source>
</reference>
<reference evidence="1" key="1">
    <citation type="journal article" date="2021" name="Microorganisms">
        <title>Phylogenomic Reconstruction and Metabolic Potential of the Genus Aminobacter.</title>
        <authorList>
            <person name="Artuso I."/>
            <person name="Turrini P."/>
            <person name="Pirolo M."/>
            <person name="Lugli G.A."/>
            <person name="Ventura M."/>
            <person name="Visca P."/>
        </authorList>
    </citation>
    <scope>NUCLEOTIDE SEQUENCE</scope>
    <source>
        <strain evidence="1">LMG 26462</strain>
    </source>
</reference>
<evidence type="ECO:0000313" key="2">
    <source>
        <dbReference type="Proteomes" id="UP001138921"/>
    </source>
</evidence>
<protein>
    <submittedName>
        <fullName evidence="1">Uncharacterized protein</fullName>
    </submittedName>
</protein>
<dbReference type="Proteomes" id="UP001138921">
    <property type="component" value="Unassembled WGS sequence"/>
</dbReference>
<name>A0A9X1AG87_9HYPH</name>